<dbReference type="EMBL" id="BAAANC010000005">
    <property type="protein sequence ID" value="GAA1559212.1"/>
    <property type="molecule type" value="Genomic_DNA"/>
</dbReference>
<comment type="caution">
    <text evidence="1">The sequence shown here is derived from an EMBL/GenBank/DDBJ whole genome shotgun (WGS) entry which is preliminary data.</text>
</comment>
<proteinExistence type="predicted"/>
<name>A0ABN2CM16_9ACTN</name>
<evidence type="ECO:0000313" key="1">
    <source>
        <dbReference type="EMBL" id="GAA1559212.1"/>
    </source>
</evidence>
<reference evidence="1 2" key="1">
    <citation type="journal article" date="2019" name="Int. J. Syst. Evol. Microbiol.">
        <title>The Global Catalogue of Microorganisms (GCM) 10K type strain sequencing project: providing services to taxonomists for standard genome sequencing and annotation.</title>
        <authorList>
            <consortium name="The Broad Institute Genomics Platform"/>
            <consortium name="The Broad Institute Genome Sequencing Center for Infectious Disease"/>
            <person name="Wu L."/>
            <person name="Ma J."/>
        </authorList>
    </citation>
    <scope>NUCLEOTIDE SEQUENCE [LARGE SCALE GENOMIC DNA]</scope>
    <source>
        <strain evidence="1 2">JCM 14303</strain>
    </source>
</reference>
<protein>
    <recommendedName>
        <fullName evidence="3">PH (Pleckstrin Homology) domain-containing protein</fullName>
    </recommendedName>
</protein>
<accession>A0ABN2CM16</accession>
<gene>
    <name evidence="1" type="ORF">GCM10009741_75290</name>
</gene>
<evidence type="ECO:0008006" key="3">
    <source>
        <dbReference type="Google" id="ProtNLM"/>
    </source>
</evidence>
<keyword evidence="2" id="KW-1185">Reference proteome</keyword>
<dbReference type="RefSeq" id="WP_344183003.1">
    <property type="nucleotide sequence ID" value="NZ_BAAANC010000005.1"/>
</dbReference>
<evidence type="ECO:0000313" key="2">
    <source>
        <dbReference type="Proteomes" id="UP001500363"/>
    </source>
</evidence>
<sequence>MGYQERRVKMIAAQAAPHLELGEQIQTGFIALTGPGIFTTPWTVVVTDRSILVVHRGQVRRGPRDVVFGEPKGLHHTIHLDRAYKVNRQFYPELATADEALRKMQSTDPGDGR</sequence>
<dbReference type="Proteomes" id="UP001500363">
    <property type="component" value="Unassembled WGS sequence"/>
</dbReference>
<organism evidence="1 2">
    <name type="scientific">Kribbella lupini</name>
    <dbReference type="NCBI Taxonomy" id="291602"/>
    <lineage>
        <taxon>Bacteria</taxon>
        <taxon>Bacillati</taxon>
        <taxon>Actinomycetota</taxon>
        <taxon>Actinomycetes</taxon>
        <taxon>Propionibacteriales</taxon>
        <taxon>Kribbellaceae</taxon>
        <taxon>Kribbella</taxon>
    </lineage>
</organism>